<sequence length="379" mass="40419">MSGPLTGIRIIEMAGIGPGPFAGMLLADMGADVIRIDRASGAATPSDITARGKRSLALDLKKPEAVELVLTLLESADAVFEGFRPGVMEKLGLGPEVCLARNPKLVYGRMTGWGQDGPLAQAAGHDINYIAVTGALAAIGRKQGGPVPPLNLVGDYGGGSLYLVMGMLAALLEAKSSGKGQVVDAAITDGVINMMTPTNAYIAGGTWSLEREDNWLDGGSHFYDTYECADGKYISIGSIEPQFYALLAEKLELDLGEGGYTHLFEKDQWPVLKQRIAERVRTKTRQEWCGIMEGSDVCFAPVLDMNEAVVYPHNQARGNYTEIEGVTQSVPAPRFSRTPSQIKSGPCAPGADADEILAEAGLSRESIESYRQSGALRHD</sequence>
<dbReference type="InterPro" id="IPR044855">
    <property type="entry name" value="CoA-Trfase_III_dom3_sf"/>
</dbReference>
<dbReference type="AlphaFoldDB" id="A0A7W4W1Z7"/>
<dbReference type="SUPFAM" id="SSF89796">
    <property type="entry name" value="CoA-transferase family III (CaiB/BaiF)"/>
    <property type="match status" value="1"/>
</dbReference>
<gene>
    <name evidence="2" type="ORF">FHR99_000203</name>
</gene>
<organism evidence="2 3">
    <name type="scientific">Litorivivens lipolytica</name>
    <dbReference type="NCBI Taxonomy" id="1524264"/>
    <lineage>
        <taxon>Bacteria</taxon>
        <taxon>Pseudomonadati</taxon>
        <taxon>Pseudomonadota</taxon>
        <taxon>Gammaproteobacteria</taxon>
        <taxon>Litorivivens</taxon>
    </lineage>
</organism>
<keyword evidence="2" id="KW-0413">Isomerase</keyword>
<dbReference type="InterPro" id="IPR003673">
    <property type="entry name" value="CoA-Trfase_fam_III"/>
</dbReference>
<dbReference type="Proteomes" id="UP000537130">
    <property type="component" value="Unassembled WGS sequence"/>
</dbReference>
<proteinExistence type="predicted"/>
<dbReference type="Pfam" id="PF02515">
    <property type="entry name" value="CoA_transf_3"/>
    <property type="match status" value="1"/>
</dbReference>
<feature type="region of interest" description="Disordered" evidence="1">
    <location>
        <begin position="331"/>
        <end position="353"/>
    </location>
</feature>
<evidence type="ECO:0000256" key="1">
    <source>
        <dbReference type="SAM" id="MobiDB-lite"/>
    </source>
</evidence>
<evidence type="ECO:0000313" key="2">
    <source>
        <dbReference type="EMBL" id="MBB3045967.1"/>
    </source>
</evidence>
<dbReference type="PANTHER" id="PTHR48228:SF5">
    <property type="entry name" value="ALPHA-METHYLACYL-COA RACEMASE"/>
    <property type="match status" value="1"/>
</dbReference>
<dbReference type="EMBL" id="JACHWY010000001">
    <property type="protein sequence ID" value="MBB3045967.1"/>
    <property type="molecule type" value="Genomic_DNA"/>
</dbReference>
<dbReference type="PANTHER" id="PTHR48228">
    <property type="entry name" value="SUCCINYL-COA--D-CITRAMALATE COA-TRANSFERASE"/>
    <property type="match status" value="1"/>
</dbReference>
<keyword evidence="3" id="KW-1185">Reference proteome</keyword>
<accession>A0A7W4W1Z7</accession>
<dbReference type="Gene3D" id="3.40.50.10540">
    <property type="entry name" value="Crotonobetainyl-coa:carnitine coa-transferase, domain 1"/>
    <property type="match status" value="1"/>
</dbReference>
<dbReference type="InterPro" id="IPR050509">
    <property type="entry name" value="CoA-transferase_III"/>
</dbReference>
<dbReference type="RefSeq" id="WP_183408684.1">
    <property type="nucleotide sequence ID" value="NZ_JACHWY010000001.1"/>
</dbReference>
<evidence type="ECO:0000313" key="3">
    <source>
        <dbReference type="Proteomes" id="UP000537130"/>
    </source>
</evidence>
<comment type="caution">
    <text evidence="2">The sequence shown here is derived from an EMBL/GenBank/DDBJ whole genome shotgun (WGS) entry which is preliminary data.</text>
</comment>
<name>A0A7W4W1Z7_9GAMM</name>
<reference evidence="2 3" key="1">
    <citation type="submission" date="2020-08" db="EMBL/GenBank/DDBJ databases">
        <title>Genomic Encyclopedia of Type Strains, Phase III (KMG-III): the genomes of soil and plant-associated and newly described type strains.</title>
        <authorList>
            <person name="Whitman W."/>
        </authorList>
    </citation>
    <scope>NUCLEOTIDE SEQUENCE [LARGE SCALE GENOMIC DNA]</scope>
    <source>
        <strain evidence="2 3">CECT 8654</strain>
    </source>
</reference>
<dbReference type="Gene3D" id="3.30.1540.10">
    <property type="entry name" value="formyl-coa transferase, domain 3"/>
    <property type="match status" value="1"/>
</dbReference>
<dbReference type="EC" id="5.1.99.4" evidence="2"/>
<dbReference type="GO" id="GO:0008111">
    <property type="term" value="F:alpha-methylacyl-CoA racemase activity"/>
    <property type="evidence" value="ECO:0007669"/>
    <property type="project" value="UniProtKB-EC"/>
</dbReference>
<dbReference type="InterPro" id="IPR023606">
    <property type="entry name" value="CoA-Trfase_III_dom_1_sf"/>
</dbReference>
<protein>
    <submittedName>
        <fullName evidence="2">Alpha-methylacyl-CoA racemase</fullName>
        <ecNumber evidence="2">5.1.99.4</ecNumber>
    </submittedName>
</protein>